<organism evidence="2 3">
    <name type="scientific">Cytobacillus spartinae</name>
    <dbReference type="NCBI Taxonomy" id="3299023"/>
    <lineage>
        <taxon>Bacteria</taxon>
        <taxon>Bacillati</taxon>
        <taxon>Bacillota</taxon>
        <taxon>Bacilli</taxon>
        <taxon>Bacillales</taxon>
        <taxon>Bacillaceae</taxon>
        <taxon>Cytobacillus</taxon>
    </lineage>
</organism>
<dbReference type="NCBIfam" id="NF041644">
    <property type="entry name" value="CBO0543_fam"/>
    <property type="match status" value="1"/>
</dbReference>
<evidence type="ECO:0000313" key="3">
    <source>
        <dbReference type="Proteomes" id="UP001601059"/>
    </source>
</evidence>
<keyword evidence="1" id="KW-1133">Transmembrane helix</keyword>
<feature type="transmembrane region" description="Helical" evidence="1">
    <location>
        <begin position="162"/>
        <end position="182"/>
    </location>
</feature>
<feature type="transmembrane region" description="Helical" evidence="1">
    <location>
        <begin position="42"/>
        <end position="61"/>
    </location>
</feature>
<proteinExistence type="predicted"/>
<dbReference type="InterPro" id="IPR048147">
    <property type="entry name" value="CBO0543-like"/>
</dbReference>
<keyword evidence="1" id="KW-0472">Membrane</keyword>
<dbReference type="EMBL" id="JBIACK010000003">
    <property type="protein sequence ID" value="MFE8700741.1"/>
    <property type="molecule type" value="Genomic_DNA"/>
</dbReference>
<accession>A0ABW6K978</accession>
<sequence length="195" mass="23461">MDKFTPKNMFTINPSWDEIIEVKVKLKNLLIDYWITETVFTFNWWFLLITSIVFFIVWIKVLDKKRIIEISSFGLLVGTLTFLLDMIGDSLVLWSYPDRLGPFTSSIFEIHNIHIPIIYMIIYQYFNTWKSYFIALTISSFIFAFILEPITAWLGIYEIYHWKYMYSFPIYILGGVTLRWIIIKVKKIEKKYIRT</sequence>
<evidence type="ECO:0000256" key="1">
    <source>
        <dbReference type="SAM" id="Phobius"/>
    </source>
</evidence>
<gene>
    <name evidence="2" type="ORF">ACFYKX_08955</name>
</gene>
<dbReference type="RefSeq" id="WP_389360218.1">
    <property type="nucleotide sequence ID" value="NZ_JBIACK010000003.1"/>
</dbReference>
<comment type="caution">
    <text evidence="2">The sequence shown here is derived from an EMBL/GenBank/DDBJ whole genome shotgun (WGS) entry which is preliminary data.</text>
</comment>
<keyword evidence="3" id="KW-1185">Reference proteome</keyword>
<feature type="transmembrane region" description="Helical" evidence="1">
    <location>
        <begin position="108"/>
        <end position="126"/>
    </location>
</feature>
<feature type="transmembrane region" description="Helical" evidence="1">
    <location>
        <begin position="73"/>
        <end position="96"/>
    </location>
</feature>
<reference evidence="2 3" key="1">
    <citation type="submission" date="2024-08" db="EMBL/GenBank/DDBJ databases">
        <title>Two novel Cytobacillus novel species.</title>
        <authorList>
            <person name="Liu G."/>
        </authorList>
    </citation>
    <scope>NUCLEOTIDE SEQUENCE [LARGE SCALE GENOMIC DNA]</scope>
    <source>
        <strain evidence="2 3">FJAT-54145</strain>
    </source>
</reference>
<feature type="transmembrane region" description="Helical" evidence="1">
    <location>
        <begin position="133"/>
        <end position="156"/>
    </location>
</feature>
<evidence type="ECO:0000313" key="2">
    <source>
        <dbReference type="EMBL" id="MFE8700741.1"/>
    </source>
</evidence>
<name>A0ABW6K978_9BACI</name>
<keyword evidence="1" id="KW-0812">Transmembrane</keyword>
<dbReference type="Proteomes" id="UP001601059">
    <property type="component" value="Unassembled WGS sequence"/>
</dbReference>
<protein>
    <submittedName>
        <fullName evidence="2">CBO0543 family protein</fullName>
    </submittedName>
</protein>